<reference evidence="1 2" key="1">
    <citation type="submission" date="2024-09" db="EMBL/GenBank/DDBJ databases">
        <title>Paenibacillus zeirhizospherea sp. nov., isolated from surface of the maize (Zea mays) roots in a horticulture field, Hungary.</title>
        <authorList>
            <person name="Marton D."/>
            <person name="Farkas M."/>
            <person name="Bedics A."/>
            <person name="Toth E."/>
            <person name="Tancsics A."/>
            <person name="Boka K."/>
            <person name="Marati G."/>
            <person name="Kriszt B."/>
            <person name="Cserhati M."/>
        </authorList>
    </citation>
    <scope>NUCLEOTIDE SEQUENCE [LARGE SCALE GENOMIC DNA]</scope>
    <source>
        <strain evidence="1 2">JCM 18446</strain>
    </source>
</reference>
<evidence type="ECO:0000313" key="2">
    <source>
        <dbReference type="Proteomes" id="UP001580430"/>
    </source>
</evidence>
<organism evidence="1 2">
    <name type="scientific">Paenibacillus medicaginis</name>
    <dbReference type="NCBI Taxonomy" id="1470560"/>
    <lineage>
        <taxon>Bacteria</taxon>
        <taxon>Bacillati</taxon>
        <taxon>Bacillota</taxon>
        <taxon>Bacilli</taxon>
        <taxon>Bacillales</taxon>
        <taxon>Paenibacillaceae</taxon>
        <taxon>Paenibacillus</taxon>
    </lineage>
</organism>
<dbReference type="Proteomes" id="UP001580430">
    <property type="component" value="Unassembled WGS sequence"/>
</dbReference>
<dbReference type="Gene3D" id="2.10.230.10">
    <property type="entry name" value="Heat shock protein DnaJ, cysteine-rich domain"/>
    <property type="match status" value="1"/>
</dbReference>
<evidence type="ECO:0008006" key="3">
    <source>
        <dbReference type="Google" id="ProtNLM"/>
    </source>
</evidence>
<keyword evidence="2" id="KW-1185">Reference proteome</keyword>
<proteinExistence type="predicted"/>
<dbReference type="EMBL" id="JBHIRY010000001">
    <property type="protein sequence ID" value="MFB5758937.1"/>
    <property type="molecule type" value="Genomic_DNA"/>
</dbReference>
<name>A0ABV5BY06_9BACL</name>
<dbReference type="InterPro" id="IPR036410">
    <property type="entry name" value="HSP_DnaJ_Cys-rich_dom_sf"/>
</dbReference>
<protein>
    <recommendedName>
        <fullName evidence="3">Rubredoxin-like domain-containing protein</fullName>
    </recommendedName>
</protein>
<accession>A0ABV5BY06</accession>
<sequence length="58" mass="6525">MGMKGVKENMKERMYVIVGEVEKCYGCNGRGYTESENHPECPMCSGAEYVKKDKDGEV</sequence>
<dbReference type="RefSeq" id="WP_375518189.1">
    <property type="nucleotide sequence ID" value="NZ_JBHIRY010000001.1"/>
</dbReference>
<gene>
    <name evidence="1" type="ORF">ACE5LO_00890</name>
</gene>
<dbReference type="SUPFAM" id="SSF57938">
    <property type="entry name" value="DnaJ/Hsp40 cysteine-rich domain"/>
    <property type="match status" value="1"/>
</dbReference>
<evidence type="ECO:0000313" key="1">
    <source>
        <dbReference type="EMBL" id="MFB5758937.1"/>
    </source>
</evidence>
<comment type="caution">
    <text evidence="1">The sequence shown here is derived from an EMBL/GenBank/DDBJ whole genome shotgun (WGS) entry which is preliminary data.</text>
</comment>